<protein>
    <recommendedName>
        <fullName evidence="8">DUF202 domain-containing protein</fullName>
    </recommendedName>
</protein>
<evidence type="ECO:0000313" key="9">
    <source>
        <dbReference type="EMBL" id="KAK5170453.1"/>
    </source>
</evidence>
<reference evidence="9 10" key="1">
    <citation type="submission" date="2023-08" db="EMBL/GenBank/DDBJ databases">
        <title>Black Yeasts Isolated from many extreme environments.</title>
        <authorList>
            <person name="Coleine C."/>
            <person name="Stajich J.E."/>
            <person name="Selbmann L."/>
        </authorList>
    </citation>
    <scope>NUCLEOTIDE SEQUENCE [LARGE SCALE GENOMIC DNA]</scope>
    <source>
        <strain evidence="9 10">CCFEE 5935</strain>
    </source>
</reference>
<comment type="subcellular location">
    <subcellularLocation>
        <location evidence="1">Cell membrane</location>
        <topology evidence="1">Multi-pass membrane protein</topology>
    </subcellularLocation>
</comment>
<feature type="region of interest" description="Disordered" evidence="6">
    <location>
        <begin position="308"/>
        <end position="329"/>
    </location>
</feature>
<dbReference type="InterPro" id="IPR003807">
    <property type="entry name" value="DUF202"/>
</dbReference>
<keyword evidence="4 7" id="KW-1133">Transmembrane helix</keyword>
<name>A0AAV9PF54_9PEZI</name>
<evidence type="ECO:0000256" key="5">
    <source>
        <dbReference type="ARBA" id="ARBA00023136"/>
    </source>
</evidence>
<evidence type="ECO:0000256" key="6">
    <source>
        <dbReference type="SAM" id="MobiDB-lite"/>
    </source>
</evidence>
<evidence type="ECO:0000256" key="1">
    <source>
        <dbReference type="ARBA" id="ARBA00004651"/>
    </source>
</evidence>
<evidence type="ECO:0000256" key="3">
    <source>
        <dbReference type="ARBA" id="ARBA00022692"/>
    </source>
</evidence>
<keyword evidence="10" id="KW-1185">Reference proteome</keyword>
<feature type="domain" description="DUF202" evidence="8">
    <location>
        <begin position="270"/>
        <end position="378"/>
    </location>
</feature>
<dbReference type="GeneID" id="89926385"/>
<dbReference type="EMBL" id="JAVRRT010000007">
    <property type="protein sequence ID" value="KAK5170453.1"/>
    <property type="molecule type" value="Genomic_DNA"/>
</dbReference>
<feature type="region of interest" description="Disordered" evidence="6">
    <location>
        <begin position="1"/>
        <end position="244"/>
    </location>
</feature>
<evidence type="ECO:0000259" key="8">
    <source>
        <dbReference type="Pfam" id="PF02656"/>
    </source>
</evidence>
<dbReference type="GO" id="GO:0005886">
    <property type="term" value="C:plasma membrane"/>
    <property type="evidence" value="ECO:0007669"/>
    <property type="project" value="UniProtKB-SubCell"/>
</dbReference>
<proteinExistence type="predicted"/>
<accession>A0AAV9PF54</accession>
<dbReference type="RefSeq" id="XP_064659651.1">
    <property type="nucleotide sequence ID" value="XM_064802290.1"/>
</dbReference>
<gene>
    <name evidence="9" type="ORF">LTR77_005041</name>
</gene>
<evidence type="ECO:0000313" key="10">
    <source>
        <dbReference type="Proteomes" id="UP001337655"/>
    </source>
</evidence>
<feature type="compositionally biased region" description="Low complexity" evidence="6">
    <location>
        <begin position="314"/>
        <end position="329"/>
    </location>
</feature>
<feature type="compositionally biased region" description="Basic and acidic residues" evidence="6">
    <location>
        <begin position="140"/>
        <end position="151"/>
    </location>
</feature>
<feature type="compositionally biased region" description="Polar residues" evidence="6">
    <location>
        <begin position="57"/>
        <end position="122"/>
    </location>
</feature>
<dbReference type="InterPro" id="IPR052053">
    <property type="entry name" value="IM_YidH-like"/>
</dbReference>
<dbReference type="AlphaFoldDB" id="A0AAV9PF54"/>
<keyword evidence="2" id="KW-1003">Cell membrane</keyword>
<sequence length="420" mass="44632">MAPLLGSSHSPLEDSNNTSLSSSAIEEESDASLTTPRPGPSDPKQRGSEDLSRPAVGTTSADSGFDTSIFRSPGGRQSSTGFSSSPKTKQGQGSRPGSAFSPTQTFGRAPSQKSVSFSSGTSAPKPERRGSYGLMARMAASDERNEGRVFADADGMGESSSADESTAIMRRKSRQGTYGTAVAEAEQNGEGATDEGTRGDIGPAEEQHAPSEGMKKRKSSLGRGRKVGQGQRQPLPDVDGETSEESESWWKVFVDKYGSVELENKGSIARDHLALERTFLAWLRTSLSFASIGIAVTQLFRLNTSLADSDKPQTSSASSLSSSTGSSGTLLDQFQKRDISLADNHRLRHVGKPLGATFLAISILILLLGFHRYFESQHYVIRGKFPASRGTIIVVSFVATALIISSLVVVLVVAPSAFEK</sequence>
<evidence type="ECO:0000256" key="4">
    <source>
        <dbReference type="ARBA" id="ARBA00022989"/>
    </source>
</evidence>
<feature type="compositionally biased region" description="Polar residues" evidence="6">
    <location>
        <begin position="7"/>
        <end position="18"/>
    </location>
</feature>
<feature type="transmembrane region" description="Helical" evidence="7">
    <location>
        <begin position="354"/>
        <end position="371"/>
    </location>
</feature>
<keyword evidence="3 7" id="KW-0812">Transmembrane</keyword>
<dbReference type="Pfam" id="PF02656">
    <property type="entry name" value="DUF202"/>
    <property type="match status" value="1"/>
</dbReference>
<evidence type="ECO:0000256" key="2">
    <source>
        <dbReference type="ARBA" id="ARBA00022475"/>
    </source>
</evidence>
<feature type="transmembrane region" description="Helical" evidence="7">
    <location>
        <begin position="392"/>
        <end position="414"/>
    </location>
</feature>
<dbReference type="PANTHER" id="PTHR34187">
    <property type="entry name" value="FGR18P"/>
    <property type="match status" value="1"/>
</dbReference>
<organism evidence="9 10">
    <name type="scientific">Saxophila tyrrhenica</name>
    <dbReference type="NCBI Taxonomy" id="1690608"/>
    <lineage>
        <taxon>Eukaryota</taxon>
        <taxon>Fungi</taxon>
        <taxon>Dikarya</taxon>
        <taxon>Ascomycota</taxon>
        <taxon>Pezizomycotina</taxon>
        <taxon>Dothideomycetes</taxon>
        <taxon>Dothideomycetidae</taxon>
        <taxon>Mycosphaerellales</taxon>
        <taxon>Extremaceae</taxon>
        <taxon>Saxophila</taxon>
    </lineage>
</organism>
<dbReference type="PANTHER" id="PTHR34187:SF2">
    <property type="entry name" value="DUF202 DOMAIN-CONTAINING PROTEIN"/>
    <property type="match status" value="1"/>
</dbReference>
<evidence type="ECO:0000256" key="7">
    <source>
        <dbReference type="SAM" id="Phobius"/>
    </source>
</evidence>
<feature type="compositionally biased region" description="Basic residues" evidence="6">
    <location>
        <begin position="215"/>
        <end position="226"/>
    </location>
</feature>
<dbReference type="Proteomes" id="UP001337655">
    <property type="component" value="Unassembled WGS sequence"/>
</dbReference>
<comment type="caution">
    <text evidence="9">The sequence shown here is derived from an EMBL/GenBank/DDBJ whole genome shotgun (WGS) entry which is preliminary data.</text>
</comment>
<keyword evidence="5 7" id="KW-0472">Membrane</keyword>
<feature type="compositionally biased region" description="Basic and acidic residues" evidence="6">
    <location>
        <begin position="43"/>
        <end position="52"/>
    </location>
</feature>